<evidence type="ECO:0000256" key="9">
    <source>
        <dbReference type="ARBA" id="ARBA00022989"/>
    </source>
</evidence>
<evidence type="ECO:0000256" key="5">
    <source>
        <dbReference type="ARBA" id="ARBA00022723"/>
    </source>
</evidence>
<feature type="transmembrane region" description="Helical" evidence="14">
    <location>
        <begin position="105"/>
        <end position="127"/>
    </location>
</feature>
<keyword evidence="17" id="KW-1185">Reference proteome</keyword>
<dbReference type="RefSeq" id="WP_266343080.1">
    <property type="nucleotide sequence ID" value="NZ_JAPKNH010000002.1"/>
</dbReference>
<comment type="subcellular location">
    <subcellularLocation>
        <location evidence="2">Endoplasmic reticulum membrane</location>
        <topology evidence="2">Multi-pass membrane protein</topology>
    </subcellularLocation>
</comment>
<feature type="transmembrane region" description="Helical" evidence="14">
    <location>
        <begin position="77"/>
        <end position="99"/>
    </location>
</feature>
<gene>
    <name evidence="16" type="ORF">ACFPP9_04775</name>
</gene>
<evidence type="ECO:0000256" key="1">
    <source>
        <dbReference type="ARBA" id="ARBA00001947"/>
    </source>
</evidence>
<keyword evidence="8" id="KW-0862">Zinc</keyword>
<protein>
    <submittedName>
        <fullName evidence="16">Sterol desaturase family protein</fullName>
    </submittedName>
</protein>
<dbReference type="Proteomes" id="UP001596150">
    <property type="component" value="Unassembled WGS sequence"/>
</dbReference>
<keyword evidence="11" id="KW-0443">Lipid metabolism</keyword>
<keyword evidence="3" id="KW-0444">Lipid biosynthesis</keyword>
<organism evidence="16 17">
    <name type="scientific">Kaistia terrae</name>
    <dbReference type="NCBI Taxonomy" id="537017"/>
    <lineage>
        <taxon>Bacteria</taxon>
        <taxon>Pseudomonadati</taxon>
        <taxon>Pseudomonadota</taxon>
        <taxon>Alphaproteobacteria</taxon>
        <taxon>Hyphomicrobiales</taxon>
        <taxon>Kaistiaceae</taxon>
        <taxon>Kaistia</taxon>
    </lineage>
</organism>
<dbReference type="PANTHER" id="PTHR12863:SF1">
    <property type="entry name" value="FATTY ACID 2-HYDROXYLASE"/>
    <property type="match status" value="1"/>
</dbReference>
<evidence type="ECO:0000256" key="10">
    <source>
        <dbReference type="ARBA" id="ARBA00023002"/>
    </source>
</evidence>
<evidence type="ECO:0000256" key="13">
    <source>
        <dbReference type="ARBA" id="ARBA00023160"/>
    </source>
</evidence>
<evidence type="ECO:0000256" key="12">
    <source>
        <dbReference type="ARBA" id="ARBA00023136"/>
    </source>
</evidence>
<proteinExistence type="predicted"/>
<reference evidence="17" key="1">
    <citation type="journal article" date="2019" name="Int. J. Syst. Evol. Microbiol.">
        <title>The Global Catalogue of Microorganisms (GCM) 10K type strain sequencing project: providing services to taxonomists for standard genome sequencing and annotation.</title>
        <authorList>
            <consortium name="The Broad Institute Genomics Platform"/>
            <consortium name="The Broad Institute Genome Sequencing Center for Infectious Disease"/>
            <person name="Wu L."/>
            <person name="Ma J."/>
        </authorList>
    </citation>
    <scope>NUCLEOTIDE SEQUENCE [LARGE SCALE GENOMIC DNA]</scope>
    <source>
        <strain evidence="17">KACC 12633</strain>
    </source>
</reference>
<comment type="cofactor">
    <cofactor evidence="1">
        <name>Zn(2+)</name>
        <dbReference type="ChEBI" id="CHEBI:29105"/>
    </cofactor>
</comment>
<keyword evidence="10" id="KW-0560">Oxidoreductase</keyword>
<evidence type="ECO:0000259" key="15">
    <source>
        <dbReference type="Pfam" id="PF04116"/>
    </source>
</evidence>
<keyword evidence="9 14" id="KW-1133">Transmembrane helix</keyword>
<accession>A0ABW0PSL6</accession>
<dbReference type="Pfam" id="PF04116">
    <property type="entry name" value="FA_hydroxylase"/>
    <property type="match status" value="1"/>
</dbReference>
<sequence>MQLRPVTYYSDFIVYPVALTGLILAAILWHGHINPLIWVSAFGVGLFVWTLAEYWIHRGILHNVPYFRDLHETHHASPTALIGTPIWLSFCVIAAVVFWPSWYLYGFGIASGFTAGITTGYVSYSFIHHVLHHWHPPHDSYLYKVKRRHAQHHHSADEGNYGVTTLFWDHVFRTALPAGPERGTKTR</sequence>
<evidence type="ECO:0000256" key="7">
    <source>
        <dbReference type="ARBA" id="ARBA00022832"/>
    </source>
</evidence>
<evidence type="ECO:0000256" key="11">
    <source>
        <dbReference type="ARBA" id="ARBA00023098"/>
    </source>
</evidence>
<keyword evidence="12 14" id="KW-0472">Membrane</keyword>
<keyword evidence="13" id="KW-0275">Fatty acid biosynthesis</keyword>
<evidence type="ECO:0000313" key="16">
    <source>
        <dbReference type="EMBL" id="MFC5515074.1"/>
    </source>
</evidence>
<dbReference type="PANTHER" id="PTHR12863">
    <property type="entry name" value="FATTY ACID HYDROXYLASE"/>
    <property type="match status" value="1"/>
</dbReference>
<name>A0ABW0PSL6_9HYPH</name>
<feature type="transmembrane region" description="Helical" evidence="14">
    <location>
        <begin position="36"/>
        <end position="56"/>
    </location>
</feature>
<dbReference type="EMBL" id="JBHSML010000002">
    <property type="protein sequence ID" value="MFC5515074.1"/>
    <property type="molecule type" value="Genomic_DNA"/>
</dbReference>
<evidence type="ECO:0000313" key="17">
    <source>
        <dbReference type="Proteomes" id="UP001596150"/>
    </source>
</evidence>
<dbReference type="InterPro" id="IPR006694">
    <property type="entry name" value="Fatty_acid_hydroxylase"/>
</dbReference>
<keyword evidence="6" id="KW-0256">Endoplasmic reticulum</keyword>
<keyword evidence="5" id="KW-0479">Metal-binding</keyword>
<feature type="domain" description="Fatty acid hydroxylase" evidence="15">
    <location>
        <begin position="44"/>
        <end position="174"/>
    </location>
</feature>
<dbReference type="InterPro" id="IPR014430">
    <property type="entry name" value="Scs7"/>
</dbReference>
<comment type="caution">
    <text evidence="16">The sequence shown here is derived from an EMBL/GenBank/DDBJ whole genome shotgun (WGS) entry which is preliminary data.</text>
</comment>
<evidence type="ECO:0000256" key="8">
    <source>
        <dbReference type="ARBA" id="ARBA00022833"/>
    </source>
</evidence>
<evidence type="ECO:0000256" key="14">
    <source>
        <dbReference type="SAM" id="Phobius"/>
    </source>
</evidence>
<evidence type="ECO:0000256" key="2">
    <source>
        <dbReference type="ARBA" id="ARBA00004477"/>
    </source>
</evidence>
<evidence type="ECO:0000256" key="3">
    <source>
        <dbReference type="ARBA" id="ARBA00022516"/>
    </source>
</evidence>
<feature type="transmembrane region" description="Helical" evidence="14">
    <location>
        <begin position="12"/>
        <end position="30"/>
    </location>
</feature>
<evidence type="ECO:0000256" key="4">
    <source>
        <dbReference type="ARBA" id="ARBA00022692"/>
    </source>
</evidence>
<evidence type="ECO:0000256" key="6">
    <source>
        <dbReference type="ARBA" id="ARBA00022824"/>
    </source>
</evidence>
<keyword evidence="4 14" id="KW-0812">Transmembrane</keyword>
<keyword evidence="7" id="KW-0276">Fatty acid metabolism</keyword>